<dbReference type="SMART" id="SM00257">
    <property type="entry name" value="LysM"/>
    <property type="match status" value="1"/>
</dbReference>
<keyword evidence="3" id="KW-1185">Reference proteome</keyword>
<dbReference type="Pfam" id="PF01476">
    <property type="entry name" value="LysM"/>
    <property type="match status" value="1"/>
</dbReference>
<dbReference type="InterPro" id="IPR018392">
    <property type="entry name" value="LysM"/>
</dbReference>
<evidence type="ECO:0000259" key="1">
    <source>
        <dbReference type="PROSITE" id="PS51782"/>
    </source>
</evidence>
<dbReference type="RefSeq" id="WP_307466875.1">
    <property type="nucleotide sequence ID" value="NZ_JAUSST010000001.1"/>
</dbReference>
<protein>
    <recommendedName>
        <fullName evidence="1">LysM domain-containing protein</fullName>
    </recommendedName>
</protein>
<gene>
    <name evidence="2" type="ORF">J2T15_000819</name>
</gene>
<comment type="caution">
    <text evidence="2">The sequence shown here is derived from an EMBL/GenBank/DDBJ whole genome shotgun (WGS) entry which is preliminary data.</text>
</comment>
<sequence>MNANTTYKRYAAVMRRHAIKLIVCAMLFVLLFTSFLLMGTNASGSQNTVEAVNEELVTVYTGDTLWAIANRFAGDEEDVRYVIYLIKERNGLESTNLYPGQKLVIPSI</sequence>
<reference evidence="2 3" key="1">
    <citation type="submission" date="2023-07" db="EMBL/GenBank/DDBJ databases">
        <title>Sorghum-associated microbial communities from plants grown in Nebraska, USA.</title>
        <authorList>
            <person name="Schachtman D."/>
        </authorList>
    </citation>
    <scope>NUCLEOTIDE SEQUENCE [LARGE SCALE GENOMIC DNA]</scope>
    <source>
        <strain evidence="2 3">CC482</strain>
    </source>
</reference>
<dbReference type="EMBL" id="JAUSSU010000002">
    <property type="protein sequence ID" value="MDQ0111386.1"/>
    <property type="molecule type" value="Genomic_DNA"/>
</dbReference>
<dbReference type="PROSITE" id="PS51782">
    <property type="entry name" value="LYSM"/>
    <property type="match status" value="1"/>
</dbReference>
<dbReference type="SUPFAM" id="SSF54106">
    <property type="entry name" value="LysM domain"/>
    <property type="match status" value="1"/>
</dbReference>
<feature type="domain" description="LysM" evidence="1">
    <location>
        <begin position="55"/>
        <end position="105"/>
    </location>
</feature>
<accession>A0ABT9TWV4</accession>
<dbReference type="CDD" id="cd00118">
    <property type="entry name" value="LysM"/>
    <property type="match status" value="1"/>
</dbReference>
<organism evidence="2 3">
    <name type="scientific">Paenibacillus harenae</name>
    <dbReference type="NCBI Taxonomy" id="306543"/>
    <lineage>
        <taxon>Bacteria</taxon>
        <taxon>Bacillati</taxon>
        <taxon>Bacillota</taxon>
        <taxon>Bacilli</taxon>
        <taxon>Bacillales</taxon>
        <taxon>Paenibacillaceae</taxon>
        <taxon>Paenibacillus</taxon>
    </lineage>
</organism>
<dbReference type="InterPro" id="IPR036779">
    <property type="entry name" value="LysM_dom_sf"/>
</dbReference>
<evidence type="ECO:0000313" key="2">
    <source>
        <dbReference type="EMBL" id="MDQ0111386.1"/>
    </source>
</evidence>
<name>A0ABT9TWV4_PAEHA</name>
<proteinExistence type="predicted"/>
<evidence type="ECO:0000313" key="3">
    <source>
        <dbReference type="Proteomes" id="UP001229346"/>
    </source>
</evidence>
<dbReference type="Proteomes" id="UP001229346">
    <property type="component" value="Unassembled WGS sequence"/>
</dbReference>
<dbReference type="Gene3D" id="3.10.350.10">
    <property type="entry name" value="LysM domain"/>
    <property type="match status" value="1"/>
</dbReference>